<feature type="chain" id="PRO_5018177115" description="LolA-like domain-containing protein" evidence="1">
    <location>
        <begin position="18"/>
        <end position="220"/>
    </location>
</feature>
<evidence type="ECO:0000259" key="2">
    <source>
        <dbReference type="Pfam" id="PF25897"/>
    </source>
</evidence>
<dbReference type="AlphaFoldDB" id="A0A3P7IKW5"/>
<evidence type="ECO:0000313" key="4">
    <source>
        <dbReference type="Proteomes" id="UP000270094"/>
    </source>
</evidence>
<dbReference type="Proteomes" id="UP000270094">
    <property type="component" value="Unassembled WGS sequence"/>
</dbReference>
<evidence type="ECO:0000256" key="1">
    <source>
        <dbReference type="SAM" id="SignalP"/>
    </source>
</evidence>
<sequence>MVTIAGMTLLQLAIVLGAVVGGNSIAFQPECSLPTPQKNESLPVFKILPSYKISGEITDWTNKTVASITELTKTDRIATVISDRQSTLHWIFMSPDQRFLHNITSGKCAAFPSPPLSTYSQLSLISKDLSSLSTLISGLVDFSKSSQGEFRDNRVIAGVEGVRWVACVNGTNGTSNLQVEFIMNQVIFAGDSDQSLKPPSPAFSNPLLLFVRVAEFGNFS</sequence>
<feature type="non-terminal residue" evidence="3">
    <location>
        <position position="220"/>
    </location>
</feature>
<dbReference type="InterPro" id="IPR058830">
    <property type="entry name" value="LolA-like_dom_1st"/>
</dbReference>
<proteinExistence type="predicted"/>
<name>A0A3P7IKW5_STRVU</name>
<reference evidence="3 4" key="1">
    <citation type="submission" date="2018-11" db="EMBL/GenBank/DDBJ databases">
        <authorList>
            <consortium name="Pathogen Informatics"/>
        </authorList>
    </citation>
    <scope>NUCLEOTIDE SEQUENCE [LARGE SCALE GENOMIC DNA]</scope>
</reference>
<gene>
    <name evidence="3" type="ORF">SVUK_LOCUS3481</name>
</gene>
<evidence type="ECO:0000313" key="3">
    <source>
        <dbReference type="EMBL" id="VDM68483.1"/>
    </source>
</evidence>
<accession>A0A3P7IKW5</accession>
<dbReference type="OrthoDB" id="5983572at2759"/>
<protein>
    <recommendedName>
        <fullName evidence="2">LolA-like domain-containing protein</fullName>
    </recommendedName>
</protein>
<keyword evidence="1" id="KW-0732">Signal</keyword>
<feature type="domain" description="LolA-like" evidence="2">
    <location>
        <begin position="46"/>
        <end position="219"/>
    </location>
</feature>
<dbReference type="EMBL" id="UYYB01008977">
    <property type="protein sequence ID" value="VDM68483.1"/>
    <property type="molecule type" value="Genomic_DNA"/>
</dbReference>
<dbReference type="Pfam" id="PF25897">
    <property type="entry name" value="LolA_1st_nematode"/>
    <property type="match status" value="1"/>
</dbReference>
<feature type="signal peptide" evidence="1">
    <location>
        <begin position="1"/>
        <end position="17"/>
    </location>
</feature>
<keyword evidence="4" id="KW-1185">Reference proteome</keyword>
<organism evidence="3 4">
    <name type="scientific">Strongylus vulgaris</name>
    <name type="common">Blood worm</name>
    <dbReference type="NCBI Taxonomy" id="40348"/>
    <lineage>
        <taxon>Eukaryota</taxon>
        <taxon>Metazoa</taxon>
        <taxon>Ecdysozoa</taxon>
        <taxon>Nematoda</taxon>
        <taxon>Chromadorea</taxon>
        <taxon>Rhabditida</taxon>
        <taxon>Rhabditina</taxon>
        <taxon>Rhabditomorpha</taxon>
        <taxon>Strongyloidea</taxon>
        <taxon>Strongylidae</taxon>
        <taxon>Strongylus</taxon>
    </lineage>
</organism>